<keyword evidence="4 5" id="KW-0408">Iron</keyword>
<dbReference type="PANTHER" id="PTHR24296">
    <property type="entry name" value="CYTOCHROME P450"/>
    <property type="match status" value="1"/>
</dbReference>
<dbReference type="GO" id="GO:0006629">
    <property type="term" value="P:lipid metabolic process"/>
    <property type="evidence" value="ECO:0007669"/>
    <property type="project" value="UniProtKB-ARBA"/>
</dbReference>
<name>A0A0D9XNV5_9ORYZ</name>
<dbReference type="GO" id="GO:0020037">
    <property type="term" value="F:heme binding"/>
    <property type="evidence" value="ECO:0007669"/>
    <property type="project" value="InterPro"/>
</dbReference>
<dbReference type="Gene3D" id="1.10.630.10">
    <property type="entry name" value="Cytochrome P450"/>
    <property type="match status" value="1"/>
</dbReference>
<dbReference type="GO" id="GO:0016705">
    <property type="term" value="F:oxidoreductase activity, acting on paired donors, with incorporation or reduction of molecular oxygen"/>
    <property type="evidence" value="ECO:0007669"/>
    <property type="project" value="InterPro"/>
</dbReference>
<evidence type="ECO:0000256" key="1">
    <source>
        <dbReference type="ARBA" id="ARBA00010617"/>
    </source>
</evidence>
<dbReference type="GO" id="GO:0004497">
    <property type="term" value="F:monooxygenase activity"/>
    <property type="evidence" value="ECO:0007669"/>
    <property type="project" value="UniProtKB-KW"/>
</dbReference>
<accession>A0A0D9XNV5</accession>
<evidence type="ECO:0000313" key="7">
    <source>
        <dbReference type="Proteomes" id="UP000032180"/>
    </source>
</evidence>
<reference evidence="6" key="3">
    <citation type="submission" date="2015-04" db="UniProtKB">
        <authorList>
            <consortium name="EnsemblPlants"/>
        </authorList>
    </citation>
    <scope>IDENTIFICATION</scope>
</reference>
<evidence type="ECO:0000256" key="2">
    <source>
        <dbReference type="ARBA" id="ARBA00022723"/>
    </source>
</evidence>
<evidence type="ECO:0000313" key="6">
    <source>
        <dbReference type="EnsemblPlants" id="LPERR11G02000.1"/>
    </source>
</evidence>
<dbReference type="STRING" id="77586.A0A0D9XNV5"/>
<comment type="similarity">
    <text evidence="1 5">Belongs to the cytochrome P450 family.</text>
</comment>
<evidence type="ECO:0008006" key="8">
    <source>
        <dbReference type="Google" id="ProtNLM"/>
    </source>
</evidence>
<dbReference type="Gramene" id="LPERR11G02000.1">
    <property type="protein sequence ID" value="LPERR11G02000.1"/>
    <property type="gene ID" value="LPERR11G02000"/>
</dbReference>
<dbReference type="PROSITE" id="PS00086">
    <property type="entry name" value="CYTOCHROME_P450"/>
    <property type="match status" value="1"/>
</dbReference>
<dbReference type="SUPFAM" id="SSF48264">
    <property type="entry name" value="Cytochrome P450"/>
    <property type="match status" value="1"/>
</dbReference>
<dbReference type="Proteomes" id="UP000032180">
    <property type="component" value="Chromosome 11"/>
</dbReference>
<sequence>MGRLASIWGEDCMEYRPERWLDDGGVFRPASPFRFTVFHAGPRMCLGKEMAYVQMKSIVANVLEEFVVDVVKDDVAAGGVPEHVLSITLRMKGGLPVKIRRKPEA</sequence>
<keyword evidence="7" id="KW-1185">Reference proteome</keyword>
<dbReference type="InterPro" id="IPR017972">
    <property type="entry name" value="Cyt_P450_CS"/>
</dbReference>
<evidence type="ECO:0000256" key="5">
    <source>
        <dbReference type="RuleBase" id="RU000461"/>
    </source>
</evidence>
<protein>
    <recommendedName>
        <fullName evidence="8">Cytochrome P450</fullName>
    </recommendedName>
</protein>
<evidence type="ECO:0000256" key="3">
    <source>
        <dbReference type="ARBA" id="ARBA00023002"/>
    </source>
</evidence>
<dbReference type="AlphaFoldDB" id="A0A0D9XNV5"/>
<organism evidence="6 7">
    <name type="scientific">Leersia perrieri</name>
    <dbReference type="NCBI Taxonomy" id="77586"/>
    <lineage>
        <taxon>Eukaryota</taxon>
        <taxon>Viridiplantae</taxon>
        <taxon>Streptophyta</taxon>
        <taxon>Embryophyta</taxon>
        <taxon>Tracheophyta</taxon>
        <taxon>Spermatophyta</taxon>
        <taxon>Magnoliopsida</taxon>
        <taxon>Liliopsida</taxon>
        <taxon>Poales</taxon>
        <taxon>Poaceae</taxon>
        <taxon>BOP clade</taxon>
        <taxon>Oryzoideae</taxon>
        <taxon>Oryzeae</taxon>
        <taxon>Oryzinae</taxon>
        <taxon>Leersia</taxon>
    </lineage>
</organism>
<dbReference type="Pfam" id="PF00067">
    <property type="entry name" value="p450"/>
    <property type="match status" value="1"/>
</dbReference>
<evidence type="ECO:0000256" key="4">
    <source>
        <dbReference type="ARBA" id="ARBA00023004"/>
    </source>
</evidence>
<dbReference type="eggNOG" id="KOG0157">
    <property type="taxonomic scope" value="Eukaryota"/>
</dbReference>
<keyword evidence="5" id="KW-0349">Heme</keyword>
<dbReference type="InterPro" id="IPR036396">
    <property type="entry name" value="Cyt_P450_sf"/>
</dbReference>
<dbReference type="GO" id="GO:0005506">
    <property type="term" value="F:iron ion binding"/>
    <property type="evidence" value="ECO:0007669"/>
    <property type="project" value="InterPro"/>
</dbReference>
<reference evidence="6 7" key="1">
    <citation type="submission" date="2012-08" db="EMBL/GenBank/DDBJ databases">
        <title>Oryza genome evolution.</title>
        <authorList>
            <person name="Wing R.A."/>
        </authorList>
    </citation>
    <scope>NUCLEOTIDE SEQUENCE</scope>
</reference>
<keyword evidence="3 5" id="KW-0560">Oxidoreductase</keyword>
<dbReference type="InterPro" id="IPR001128">
    <property type="entry name" value="Cyt_P450"/>
</dbReference>
<dbReference type="HOGENOM" id="CLU_001570_27_9_1"/>
<dbReference type="EnsemblPlants" id="LPERR11G02000.1">
    <property type="protein sequence ID" value="LPERR11G02000.1"/>
    <property type="gene ID" value="LPERR11G02000"/>
</dbReference>
<proteinExistence type="inferred from homology"/>
<reference evidence="7" key="2">
    <citation type="submission" date="2013-12" db="EMBL/GenBank/DDBJ databases">
        <authorList>
            <person name="Yu Y."/>
            <person name="Lee S."/>
            <person name="de Baynast K."/>
            <person name="Wissotski M."/>
            <person name="Liu L."/>
            <person name="Talag J."/>
            <person name="Goicoechea J."/>
            <person name="Angelova A."/>
            <person name="Jetty R."/>
            <person name="Kudrna D."/>
            <person name="Golser W."/>
            <person name="Rivera L."/>
            <person name="Zhang J."/>
            <person name="Wing R."/>
        </authorList>
    </citation>
    <scope>NUCLEOTIDE SEQUENCE</scope>
</reference>
<keyword evidence="5" id="KW-0503">Monooxygenase</keyword>
<keyword evidence="2 5" id="KW-0479">Metal-binding</keyword>